<dbReference type="EMBL" id="ML977153">
    <property type="protein sequence ID" value="KAF1987149.1"/>
    <property type="molecule type" value="Genomic_DNA"/>
</dbReference>
<gene>
    <name evidence="2" type="ORF">K402DRAFT_462872</name>
</gene>
<evidence type="ECO:0000256" key="1">
    <source>
        <dbReference type="SAM" id="MobiDB-lite"/>
    </source>
</evidence>
<evidence type="ECO:0000313" key="3">
    <source>
        <dbReference type="Proteomes" id="UP000800041"/>
    </source>
</evidence>
<evidence type="ECO:0000313" key="2">
    <source>
        <dbReference type="EMBL" id="KAF1987149.1"/>
    </source>
</evidence>
<accession>A0A6G1H2B8</accession>
<protein>
    <submittedName>
        <fullName evidence="2">Uncharacterized protein</fullName>
    </submittedName>
</protein>
<proteinExistence type="predicted"/>
<feature type="region of interest" description="Disordered" evidence="1">
    <location>
        <begin position="48"/>
        <end position="69"/>
    </location>
</feature>
<feature type="region of interest" description="Disordered" evidence="1">
    <location>
        <begin position="83"/>
        <end position="110"/>
    </location>
</feature>
<dbReference type="AlphaFoldDB" id="A0A6G1H2B8"/>
<reference evidence="2" key="1">
    <citation type="journal article" date="2020" name="Stud. Mycol.">
        <title>101 Dothideomycetes genomes: a test case for predicting lifestyles and emergence of pathogens.</title>
        <authorList>
            <person name="Haridas S."/>
            <person name="Albert R."/>
            <person name="Binder M."/>
            <person name="Bloem J."/>
            <person name="Labutti K."/>
            <person name="Salamov A."/>
            <person name="Andreopoulos B."/>
            <person name="Baker S."/>
            <person name="Barry K."/>
            <person name="Bills G."/>
            <person name="Bluhm B."/>
            <person name="Cannon C."/>
            <person name="Castanera R."/>
            <person name="Culley D."/>
            <person name="Daum C."/>
            <person name="Ezra D."/>
            <person name="Gonzalez J."/>
            <person name="Henrissat B."/>
            <person name="Kuo A."/>
            <person name="Liang C."/>
            <person name="Lipzen A."/>
            <person name="Lutzoni F."/>
            <person name="Magnuson J."/>
            <person name="Mondo S."/>
            <person name="Nolan M."/>
            <person name="Ohm R."/>
            <person name="Pangilinan J."/>
            <person name="Park H.-J."/>
            <person name="Ramirez L."/>
            <person name="Alfaro M."/>
            <person name="Sun H."/>
            <person name="Tritt A."/>
            <person name="Yoshinaga Y."/>
            <person name="Zwiers L.-H."/>
            <person name="Turgeon B."/>
            <person name="Goodwin S."/>
            <person name="Spatafora J."/>
            <person name="Crous P."/>
            <person name="Grigoriev I."/>
        </authorList>
    </citation>
    <scope>NUCLEOTIDE SEQUENCE</scope>
    <source>
        <strain evidence="2">CBS 113979</strain>
    </source>
</reference>
<feature type="compositionally biased region" description="Basic and acidic residues" evidence="1">
    <location>
        <begin position="53"/>
        <end position="68"/>
    </location>
</feature>
<organism evidence="2 3">
    <name type="scientific">Aulographum hederae CBS 113979</name>
    <dbReference type="NCBI Taxonomy" id="1176131"/>
    <lineage>
        <taxon>Eukaryota</taxon>
        <taxon>Fungi</taxon>
        <taxon>Dikarya</taxon>
        <taxon>Ascomycota</taxon>
        <taxon>Pezizomycotina</taxon>
        <taxon>Dothideomycetes</taxon>
        <taxon>Pleosporomycetidae</taxon>
        <taxon>Aulographales</taxon>
        <taxon>Aulographaceae</taxon>
    </lineage>
</organism>
<dbReference type="Proteomes" id="UP000800041">
    <property type="component" value="Unassembled WGS sequence"/>
</dbReference>
<name>A0A6G1H2B8_9PEZI</name>
<sequence>MSHPFYKAATWLGLPPTLSKFVTSAKGQPCTKSTFTPGKILRIFKPHKQPLPRQDHMELEASRTEKNSRVRARLPALEKLQTFRLSPRRSAPCKKPDAAASRDAGLHQVD</sequence>
<keyword evidence="3" id="KW-1185">Reference proteome</keyword>